<keyword evidence="7" id="KW-0472">Membrane</keyword>
<dbReference type="PROSITE" id="PS00211">
    <property type="entry name" value="ABC_TRANSPORTER_1"/>
    <property type="match status" value="1"/>
</dbReference>
<dbReference type="SUPFAM" id="SSF52540">
    <property type="entry name" value="P-loop containing nucleoside triphosphate hydrolases"/>
    <property type="match status" value="1"/>
</dbReference>
<dbReference type="InterPro" id="IPR027417">
    <property type="entry name" value="P-loop_NTPase"/>
</dbReference>
<evidence type="ECO:0000256" key="7">
    <source>
        <dbReference type="ARBA" id="ARBA00023136"/>
    </source>
</evidence>
<evidence type="ECO:0000256" key="4">
    <source>
        <dbReference type="ARBA" id="ARBA00022748"/>
    </source>
</evidence>
<dbReference type="AlphaFoldDB" id="A0A254TAA9"/>
<evidence type="ECO:0000256" key="6">
    <source>
        <dbReference type="ARBA" id="ARBA00022967"/>
    </source>
</evidence>
<evidence type="ECO:0000256" key="3">
    <source>
        <dbReference type="ARBA" id="ARBA00022741"/>
    </source>
</evidence>
<protein>
    <submittedName>
        <fullName evidence="9">Heme ABC transporter ATP-binding protein CcmA</fullName>
    </submittedName>
</protein>
<dbReference type="NCBIfam" id="TIGR01189">
    <property type="entry name" value="ccmA"/>
    <property type="match status" value="1"/>
</dbReference>
<dbReference type="SMART" id="SM00382">
    <property type="entry name" value="AAA"/>
    <property type="match status" value="1"/>
</dbReference>
<evidence type="ECO:0000256" key="1">
    <source>
        <dbReference type="ARBA" id="ARBA00022448"/>
    </source>
</evidence>
<organism evidence="9 10">
    <name type="scientific">Noviherbaspirillum denitrificans</name>
    <dbReference type="NCBI Taxonomy" id="1968433"/>
    <lineage>
        <taxon>Bacteria</taxon>
        <taxon>Pseudomonadati</taxon>
        <taxon>Pseudomonadota</taxon>
        <taxon>Betaproteobacteria</taxon>
        <taxon>Burkholderiales</taxon>
        <taxon>Oxalobacteraceae</taxon>
        <taxon>Noviherbaspirillum</taxon>
    </lineage>
</organism>
<reference evidence="9 10" key="1">
    <citation type="submission" date="2016-02" db="EMBL/GenBank/DDBJ databases">
        <authorList>
            <person name="Wen L."/>
            <person name="He K."/>
            <person name="Yang H."/>
        </authorList>
    </citation>
    <scope>NUCLEOTIDE SEQUENCE [LARGE SCALE GENOMIC DNA]</scope>
    <source>
        <strain evidence="9 10">TSA40</strain>
    </source>
</reference>
<keyword evidence="2" id="KW-1003">Cell membrane</keyword>
<dbReference type="InterPro" id="IPR017871">
    <property type="entry name" value="ABC_transporter-like_CS"/>
</dbReference>
<dbReference type="InterPro" id="IPR003439">
    <property type="entry name" value="ABC_transporter-like_ATP-bd"/>
</dbReference>
<keyword evidence="10" id="KW-1185">Reference proteome</keyword>
<dbReference type="NCBIfam" id="NF010061">
    <property type="entry name" value="PRK13538.1"/>
    <property type="match status" value="1"/>
</dbReference>
<evidence type="ECO:0000313" key="9">
    <source>
        <dbReference type="EMBL" id="OWW19505.1"/>
    </source>
</evidence>
<name>A0A254TAA9_9BURK</name>
<dbReference type="GO" id="GO:0017004">
    <property type="term" value="P:cytochrome complex assembly"/>
    <property type="evidence" value="ECO:0007669"/>
    <property type="project" value="UniProtKB-KW"/>
</dbReference>
<keyword evidence="6" id="KW-1278">Translocase</keyword>
<feature type="domain" description="ABC transporter" evidence="8">
    <location>
        <begin position="3"/>
        <end position="210"/>
    </location>
</feature>
<dbReference type="RefSeq" id="WP_088706412.1">
    <property type="nucleotide sequence ID" value="NZ_LSTO01000001.1"/>
</dbReference>
<dbReference type="PROSITE" id="PS50893">
    <property type="entry name" value="ABC_TRANSPORTER_2"/>
    <property type="match status" value="1"/>
</dbReference>
<keyword evidence="3" id="KW-0547">Nucleotide-binding</keyword>
<evidence type="ECO:0000256" key="5">
    <source>
        <dbReference type="ARBA" id="ARBA00022840"/>
    </source>
</evidence>
<sequence length="211" mass="22837">MSLQAHSLTCIRGDLQLFADLSFDIQPGDALWVSGTNGSGKTSLLRMLCGLAAPAAGEVRWQGRNIRSLRDEFCSKLIYIGHANGVKDDLMAWENLVISTTLAGDPVSEEEAHQALQHLGLGRAADLPTRALSQGQRKRVALARLSLGMKMPLWILDEPFTALDKSAVAALCGTISKHLSGGGMVIYTTHQEIDLSAKRALRLDMNEGRLC</sequence>
<dbReference type="OrthoDB" id="9800654at2"/>
<keyword evidence="1" id="KW-0813">Transport</keyword>
<gene>
    <name evidence="9" type="ORF">AYR66_08250</name>
</gene>
<proteinExistence type="predicted"/>
<dbReference type="Gene3D" id="3.40.50.300">
    <property type="entry name" value="P-loop containing nucleotide triphosphate hydrolases"/>
    <property type="match status" value="1"/>
</dbReference>
<evidence type="ECO:0000313" key="10">
    <source>
        <dbReference type="Proteomes" id="UP000197535"/>
    </source>
</evidence>
<keyword evidence="5 9" id="KW-0067">ATP-binding</keyword>
<dbReference type="PANTHER" id="PTHR43499:SF1">
    <property type="entry name" value="ABC TRANSPORTER I FAMILY MEMBER 1"/>
    <property type="match status" value="1"/>
</dbReference>
<accession>A0A254TAA9</accession>
<dbReference type="GO" id="GO:0005524">
    <property type="term" value="F:ATP binding"/>
    <property type="evidence" value="ECO:0007669"/>
    <property type="project" value="UniProtKB-KW"/>
</dbReference>
<dbReference type="GO" id="GO:0022857">
    <property type="term" value="F:transmembrane transporter activity"/>
    <property type="evidence" value="ECO:0007669"/>
    <property type="project" value="InterPro"/>
</dbReference>
<dbReference type="PANTHER" id="PTHR43499">
    <property type="entry name" value="ABC TRANSPORTER I FAMILY MEMBER 1"/>
    <property type="match status" value="1"/>
</dbReference>
<dbReference type="GO" id="GO:0016887">
    <property type="term" value="F:ATP hydrolysis activity"/>
    <property type="evidence" value="ECO:0007669"/>
    <property type="project" value="InterPro"/>
</dbReference>
<dbReference type="EMBL" id="LSTO01000001">
    <property type="protein sequence ID" value="OWW19505.1"/>
    <property type="molecule type" value="Genomic_DNA"/>
</dbReference>
<keyword evidence="4" id="KW-0201">Cytochrome c-type biogenesis</keyword>
<evidence type="ECO:0000256" key="2">
    <source>
        <dbReference type="ARBA" id="ARBA00022475"/>
    </source>
</evidence>
<dbReference type="Pfam" id="PF00005">
    <property type="entry name" value="ABC_tran"/>
    <property type="match status" value="1"/>
</dbReference>
<comment type="caution">
    <text evidence="9">The sequence shown here is derived from an EMBL/GenBank/DDBJ whole genome shotgun (WGS) entry which is preliminary data.</text>
</comment>
<dbReference type="InterPro" id="IPR003593">
    <property type="entry name" value="AAA+_ATPase"/>
</dbReference>
<dbReference type="Proteomes" id="UP000197535">
    <property type="component" value="Unassembled WGS sequence"/>
</dbReference>
<dbReference type="InterPro" id="IPR005895">
    <property type="entry name" value="ABC_transptr_haem_export_CcmA"/>
</dbReference>
<evidence type="ECO:0000259" key="8">
    <source>
        <dbReference type="PROSITE" id="PS50893"/>
    </source>
</evidence>